<evidence type="ECO:0000256" key="2">
    <source>
        <dbReference type="SAM" id="MobiDB-lite"/>
    </source>
</evidence>
<dbReference type="AlphaFoldDB" id="A0A0K0EV17"/>
<protein>
    <submittedName>
        <fullName evidence="6">ShKT domain-containing protein</fullName>
    </submittedName>
</protein>
<accession>A0A0K0EV17</accession>
<name>A0A0K0EV17_STRVS</name>
<dbReference type="SMART" id="SM00254">
    <property type="entry name" value="ShKT"/>
    <property type="match status" value="2"/>
</dbReference>
<evidence type="ECO:0000256" key="3">
    <source>
        <dbReference type="SAM" id="SignalP"/>
    </source>
</evidence>
<evidence type="ECO:0000259" key="4">
    <source>
        <dbReference type="PROSITE" id="PS51670"/>
    </source>
</evidence>
<feature type="disulfide bond" evidence="1">
    <location>
        <begin position="22"/>
        <end position="56"/>
    </location>
</feature>
<evidence type="ECO:0000313" key="6">
    <source>
        <dbReference type="WBParaSite" id="SVE_0036600.1"/>
    </source>
</evidence>
<evidence type="ECO:0000313" key="5">
    <source>
        <dbReference type="Proteomes" id="UP000035680"/>
    </source>
</evidence>
<keyword evidence="5" id="KW-1185">Reference proteome</keyword>
<comment type="caution">
    <text evidence="1">Lacks conserved residue(s) required for the propagation of feature annotation.</text>
</comment>
<feature type="domain" description="ShKT" evidence="4">
    <location>
        <begin position="22"/>
        <end position="56"/>
    </location>
</feature>
<keyword evidence="1" id="KW-1015">Disulfide bond</keyword>
<reference evidence="6" key="2">
    <citation type="submission" date="2015-08" db="UniProtKB">
        <authorList>
            <consortium name="WormBaseParasite"/>
        </authorList>
    </citation>
    <scope>IDENTIFICATION</scope>
</reference>
<dbReference type="WBParaSite" id="SVE_0036600.1">
    <property type="protein sequence ID" value="SVE_0036600.1"/>
    <property type="gene ID" value="SVE_0036600"/>
</dbReference>
<dbReference type="Pfam" id="PF01549">
    <property type="entry name" value="ShK"/>
    <property type="match status" value="2"/>
</dbReference>
<reference evidence="5" key="1">
    <citation type="submission" date="2014-07" db="EMBL/GenBank/DDBJ databases">
        <authorList>
            <person name="Martin A.A"/>
            <person name="De Silva N."/>
        </authorList>
    </citation>
    <scope>NUCLEOTIDE SEQUENCE</scope>
</reference>
<organism evidence="5 6">
    <name type="scientific">Strongyloides venezuelensis</name>
    <name type="common">Threadworm</name>
    <dbReference type="NCBI Taxonomy" id="75913"/>
    <lineage>
        <taxon>Eukaryota</taxon>
        <taxon>Metazoa</taxon>
        <taxon>Ecdysozoa</taxon>
        <taxon>Nematoda</taxon>
        <taxon>Chromadorea</taxon>
        <taxon>Rhabditida</taxon>
        <taxon>Tylenchina</taxon>
        <taxon>Panagrolaimomorpha</taxon>
        <taxon>Strongyloidoidea</taxon>
        <taxon>Strongyloididae</taxon>
        <taxon>Strongyloides</taxon>
    </lineage>
</organism>
<feature type="region of interest" description="Disordered" evidence="2">
    <location>
        <begin position="110"/>
        <end position="146"/>
    </location>
</feature>
<dbReference type="Proteomes" id="UP000035680">
    <property type="component" value="Unassembled WGS sequence"/>
</dbReference>
<feature type="signal peptide" evidence="3">
    <location>
        <begin position="1"/>
        <end position="19"/>
    </location>
</feature>
<dbReference type="Gene3D" id="1.10.10.1940">
    <property type="match status" value="1"/>
</dbReference>
<dbReference type="PROSITE" id="PS51670">
    <property type="entry name" value="SHKT"/>
    <property type="match status" value="1"/>
</dbReference>
<proteinExistence type="predicted"/>
<evidence type="ECO:0000256" key="1">
    <source>
        <dbReference type="PROSITE-ProRule" id="PRU01005"/>
    </source>
</evidence>
<keyword evidence="3" id="KW-0732">Signal</keyword>
<feature type="chain" id="PRO_5005328859" evidence="3">
    <location>
        <begin position="20"/>
        <end position="146"/>
    </location>
</feature>
<sequence>MKFLIYLGFIFGMFQSILSDDCKDLSPHCRKNSKLCGDSVYGRIMKKNCARSCKYCTPPTKPTLAPMLRDRIHNCYTLIEHCHQKEFKNYMERNCKRTCSTVTPKVETTTLAPEETSSKVDEVAEGSGTIDGENNKEEIINTEDDE</sequence>
<dbReference type="InterPro" id="IPR003582">
    <property type="entry name" value="ShKT_dom"/>
</dbReference>